<feature type="transmembrane region" description="Helical" evidence="15">
    <location>
        <begin position="515"/>
        <end position="534"/>
    </location>
</feature>
<evidence type="ECO:0000259" key="16">
    <source>
        <dbReference type="Pfam" id="PF04389"/>
    </source>
</evidence>
<evidence type="ECO:0000256" key="12">
    <source>
        <dbReference type="ARBA" id="ARBA00023136"/>
    </source>
</evidence>
<dbReference type="InterPro" id="IPR007484">
    <property type="entry name" value="Peptidase_M28"/>
</dbReference>
<dbReference type="KEGG" id="scac:106090162"/>
<dbReference type="EnsemblMetazoa" id="SCAU001504-RA">
    <property type="protein sequence ID" value="SCAU001504-PA"/>
    <property type="gene ID" value="SCAU001504"/>
</dbReference>
<dbReference type="Proteomes" id="UP000095300">
    <property type="component" value="Unassembled WGS sequence"/>
</dbReference>
<keyword evidence="6" id="KW-0479">Metal-binding</keyword>
<feature type="domain" description="Endoplasmic reticulum metallopeptidase 1/1-A TM" evidence="18">
    <location>
        <begin position="411"/>
        <end position="627"/>
    </location>
</feature>
<feature type="transmembrane region" description="Helical" evidence="15">
    <location>
        <begin position="24"/>
        <end position="47"/>
    </location>
</feature>
<name>A0A1I8NRY4_STOCA</name>
<dbReference type="Pfam" id="PF22248">
    <property type="entry name" value="ERMP1_C"/>
    <property type="match status" value="1"/>
</dbReference>
<dbReference type="VEuPathDB" id="VectorBase:SCAU001504"/>
<feature type="domain" description="Peptidase M28" evidence="16">
    <location>
        <begin position="141"/>
        <end position="336"/>
    </location>
</feature>
<evidence type="ECO:0000259" key="17">
    <source>
        <dbReference type="Pfam" id="PF22248"/>
    </source>
</evidence>
<dbReference type="PANTHER" id="PTHR12147:SF22">
    <property type="entry name" value="ENDOPLASMIC RETICULUM METALLOPEPTIDASE 1"/>
    <property type="match status" value="1"/>
</dbReference>
<gene>
    <name evidence="19" type="primary">106090162</name>
</gene>
<dbReference type="GO" id="GO:0005789">
    <property type="term" value="C:endoplasmic reticulum membrane"/>
    <property type="evidence" value="ECO:0007669"/>
    <property type="project" value="UniProtKB-SubCell"/>
</dbReference>
<dbReference type="AlphaFoldDB" id="A0A1I8NRY4"/>
<dbReference type="InterPro" id="IPR053974">
    <property type="entry name" value="ERMP1_1-A_TM"/>
</dbReference>
<evidence type="ECO:0000256" key="1">
    <source>
        <dbReference type="ARBA" id="ARBA00001947"/>
    </source>
</evidence>
<dbReference type="GO" id="GO:0046872">
    <property type="term" value="F:metal ion binding"/>
    <property type="evidence" value="ECO:0007669"/>
    <property type="project" value="UniProtKB-KW"/>
</dbReference>
<accession>A0A1I8NRY4</accession>
<dbReference type="InterPro" id="IPR053973">
    <property type="entry name" value="ERMP1-like_C"/>
</dbReference>
<sequence>MAFQSFDVNSDLKGPDDKSKKIKWYWAPAFCAFWFLLFYVTVIPSFFSYPETLRISDEKAHPDEFIGERAQLQLLGLSSIGVKLTGSVENEVYAVRFLLNEIEKIKSASRQDLYDIEVDVQHSSGDFWIWGLATSYHNVTNIIVKLSPKKLTSESYLLVNSHFDSEVGSPAAADAGVMIVVILEVLRVISISENELKNPIVFLLNGAEESNFLAAHGFITQHKWATNCKALINLDSTGSGGKEVLFQTGPNHPWLVKHYIKSAKHPFATTLAEELFQNNFVPSDTDFRIFRDYGGVPGLDMAHALNGYIYHTKYDTFHNLERGTYQTTGDNVLALVWALANADELTNPEDHAEGHVVFYDFLGWFMVAYTETIGIIVNICVSCCAIIFIFLSVFLMSALGDKDQANPVYMQFFTIIGVQLLTVAVAVGLTILIAIIVEALNITQSWYTQTWIIFGLYFCPMFFVLAIVPGFYIKWRKNENTMRLNDIIACFMHAHCLILAIICIIMTGLGIRSAFFVMIAVFFYTISLILNMVVFRFTKKDCYFVIHFLCEVMPFWFYTYMAYVFLTFFIPMQGRDGPTSRPELLLSMFTVLCTLHFGGFILPTLNKFRKSKTISSMFAVICVAFIIIAATPAGFPFTKDVTPQRFYVLHTERIFHDYAGSVVKNDTGFYVQPEDTRPTSLDDSTLKNALPQSWIDEECATEMLCGLPLFSMRWRKWKDSMKWVTAGGPNLVKPTDLKLISKTYTNETHLIYSFSLRAADRVIINIEPHDKNKVVDWSFNRGMLDEPGYEPPYSAYHLQSMDDSPFQFWIQIERETPTLEGPHFRIGIGAHFLYHTHTYTQEYKDFLASFPEWAYPTHWTASYECWHF</sequence>
<dbReference type="SUPFAM" id="SSF53187">
    <property type="entry name" value="Zn-dependent exopeptidases"/>
    <property type="match status" value="1"/>
</dbReference>
<keyword evidence="9" id="KW-0862">Zinc</keyword>
<proteinExistence type="inferred from homology"/>
<feature type="transmembrane region" description="Helical" evidence="15">
    <location>
        <begin position="412"/>
        <end position="437"/>
    </location>
</feature>
<feature type="transmembrane region" description="Helical" evidence="15">
    <location>
        <begin position="555"/>
        <end position="572"/>
    </location>
</feature>
<dbReference type="InterPro" id="IPR048024">
    <property type="entry name" value="Fxna-like_M28_dom"/>
</dbReference>
<feature type="transmembrane region" description="Helical" evidence="15">
    <location>
        <begin position="449"/>
        <end position="475"/>
    </location>
</feature>
<keyword evidence="12 15" id="KW-0472">Membrane</keyword>
<evidence type="ECO:0000256" key="9">
    <source>
        <dbReference type="ARBA" id="ARBA00022833"/>
    </source>
</evidence>
<evidence type="ECO:0000313" key="20">
    <source>
        <dbReference type="Proteomes" id="UP000095300"/>
    </source>
</evidence>
<evidence type="ECO:0000256" key="13">
    <source>
        <dbReference type="ARBA" id="ARBA00023180"/>
    </source>
</evidence>
<evidence type="ECO:0000256" key="4">
    <source>
        <dbReference type="ARBA" id="ARBA00022670"/>
    </source>
</evidence>
<comment type="cofactor">
    <cofactor evidence="1">
        <name>Zn(2+)</name>
        <dbReference type="ChEBI" id="CHEBI:29105"/>
    </cofactor>
</comment>
<comment type="similarity">
    <text evidence="3">Belongs to the peptidase M28 family.</text>
</comment>
<feature type="transmembrane region" description="Helical" evidence="15">
    <location>
        <begin position="584"/>
        <end position="605"/>
    </location>
</feature>
<dbReference type="SUPFAM" id="SSF81665">
    <property type="entry name" value="Calcium ATPase, transmembrane domain M"/>
    <property type="match status" value="1"/>
</dbReference>
<feature type="transmembrane region" description="Helical" evidence="15">
    <location>
        <begin position="375"/>
        <end position="400"/>
    </location>
</feature>
<comment type="subcellular location">
    <subcellularLocation>
        <location evidence="2">Endoplasmic reticulum membrane</location>
        <topology evidence="2">Multi-pass membrane protein</topology>
    </subcellularLocation>
</comment>
<evidence type="ECO:0000256" key="6">
    <source>
        <dbReference type="ARBA" id="ARBA00022723"/>
    </source>
</evidence>
<dbReference type="InterPro" id="IPR045175">
    <property type="entry name" value="M28_fam"/>
</dbReference>
<evidence type="ECO:0000256" key="2">
    <source>
        <dbReference type="ARBA" id="ARBA00004477"/>
    </source>
</evidence>
<reference evidence="19" key="1">
    <citation type="submission" date="2020-05" db="UniProtKB">
        <authorList>
            <consortium name="EnsemblMetazoa"/>
        </authorList>
    </citation>
    <scope>IDENTIFICATION</scope>
    <source>
        <strain evidence="19">USDA</strain>
    </source>
</reference>
<dbReference type="PANTHER" id="PTHR12147">
    <property type="entry name" value="METALLOPEPTIDASE M28 FAMILY MEMBER"/>
    <property type="match status" value="1"/>
</dbReference>
<evidence type="ECO:0000256" key="3">
    <source>
        <dbReference type="ARBA" id="ARBA00010918"/>
    </source>
</evidence>
<keyword evidence="13" id="KW-0325">Glycoprotein</keyword>
<organism evidence="19 20">
    <name type="scientific">Stomoxys calcitrans</name>
    <name type="common">Stable fly</name>
    <name type="synonym">Conops calcitrans</name>
    <dbReference type="NCBI Taxonomy" id="35570"/>
    <lineage>
        <taxon>Eukaryota</taxon>
        <taxon>Metazoa</taxon>
        <taxon>Ecdysozoa</taxon>
        <taxon>Arthropoda</taxon>
        <taxon>Hexapoda</taxon>
        <taxon>Insecta</taxon>
        <taxon>Pterygota</taxon>
        <taxon>Neoptera</taxon>
        <taxon>Endopterygota</taxon>
        <taxon>Diptera</taxon>
        <taxon>Brachycera</taxon>
        <taxon>Muscomorpha</taxon>
        <taxon>Muscoidea</taxon>
        <taxon>Muscidae</taxon>
        <taxon>Stomoxys</taxon>
    </lineage>
</organism>
<dbReference type="InterPro" id="IPR023298">
    <property type="entry name" value="ATPase_P-typ_TM_dom_sf"/>
</dbReference>
<dbReference type="FunFam" id="3.40.630.10:FF:000008">
    <property type="entry name" value="Endoplasmic reticulum metallopeptidase 1"/>
    <property type="match status" value="1"/>
</dbReference>
<keyword evidence="4" id="KW-0645">Protease</keyword>
<dbReference type="OrthoDB" id="76293at2759"/>
<protein>
    <recommendedName>
        <fullName evidence="14">FXNA-like protease</fullName>
    </recommendedName>
</protein>
<dbReference type="GO" id="GO:0008235">
    <property type="term" value="F:metalloexopeptidase activity"/>
    <property type="evidence" value="ECO:0007669"/>
    <property type="project" value="InterPro"/>
</dbReference>
<evidence type="ECO:0000256" key="10">
    <source>
        <dbReference type="ARBA" id="ARBA00022989"/>
    </source>
</evidence>
<keyword evidence="7" id="KW-0378">Hydrolase</keyword>
<feature type="domain" description="Endoplasmic reticulum metallopeptidase 1-like C-terminal" evidence="17">
    <location>
        <begin position="642"/>
        <end position="866"/>
    </location>
</feature>
<keyword evidence="20" id="KW-1185">Reference proteome</keyword>
<evidence type="ECO:0000259" key="18">
    <source>
        <dbReference type="Pfam" id="PF22249"/>
    </source>
</evidence>
<keyword evidence="8" id="KW-0256">Endoplasmic reticulum</keyword>
<evidence type="ECO:0000256" key="5">
    <source>
        <dbReference type="ARBA" id="ARBA00022692"/>
    </source>
</evidence>
<evidence type="ECO:0000256" key="15">
    <source>
        <dbReference type="SAM" id="Phobius"/>
    </source>
</evidence>
<dbReference type="CDD" id="cd03875">
    <property type="entry name" value="M28_Fxna_like"/>
    <property type="match status" value="1"/>
</dbReference>
<keyword evidence="5 15" id="KW-0812">Transmembrane</keyword>
<feature type="transmembrane region" description="Helical" evidence="15">
    <location>
        <begin position="487"/>
        <end position="509"/>
    </location>
</feature>
<evidence type="ECO:0000256" key="7">
    <source>
        <dbReference type="ARBA" id="ARBA00022801"/>
    </source>
</evidence>
<dbReference type="STRING" id="35570.A0A1I8NRY4"/>
<evidence type="ECO:0000256" key="11">
    <source>
        <dbReference type="ARBA" id="ARBA00023049"/>
    </source>
</evidence>
<dbReference type="Pfam" id="PF04389">
    <property type="entry name" value="Peptidase_M28"/>
    <property type="match status" value="1"/>
</dbReference>
<dbReference type="Pfam" id="PF22249">
    <property type="entry name" value="ERMP1-TM"/>
    <property type="match status" value="1"/>
</dbReference>
<keyword evidence="10 15" id="KW-1133">Transmembrane helix</keyword>
<evidence type="ECO:0000256" key="8">
    <source>
        <dbReference type="ARBA" id="ARBA00022824"/>
    </source>
</evidence>
<dbReference type="Gene3D" id="3.40.630.10">
    <property type="entry name" value="Zn peptidases"/>
    <property type="match status" value="1"/>
</dbReference>
<evidence type="ECO:0000256" key="14">
    <source>
        <dbReference type="ARBA" id="ARBA00078796"/>
    </source>
</evidence>
<keyword evidence="11" id="KW-0482">Metalloprotease</keyword>
<evidence type="ECO:0000313" key="19">
    <source>
        <dbReference type="EnsemblMetazoa" id="SCAU001504-PA"/>
    </source>
</evidence>
<dbReference type="GO" id="GO:0006508">
    <property type="term" value="P:proteolysis"/>
    <property type="evidence" value="ECO:0007669"/>
    <property type="project" value="UniProtKB-KW"/>
</dbReference>
<feature type="transmembrane region" description="Helical" evidence="15">
    <location>
        <begin position="617"/>
        <end position="635"/>
    </location>
</feature>